<evidence type="ECO:0000313" key="2">
    <source>
        <dbReference type="EMBL" id="TKF25163.1"/>
    </source>
</evidence>
<keyword evidence="1" id="KW-0732">Signal</keyword>
<comment type="caution">
    <text evidence="2">The sequence shown here is derived from an EMBL/GenBank/DDBJ whole genome shotgun (WGS) entry which is preliminary data.</text>
</comment>
<gene>
    <name evidence="2" type="ORF">FCV50_22680</name>
</gene>
<proteinExistence type="predicted"/>
<organism evidence="2 3">
    <name type="scientific">Vibrio kanaloae</name>
    <dbReference type="NCBI Taxonomy" id="170673"/>
    <lineage>
        <taxon>Bacteria</taxon>
        <taxon>Pseudomonadati</taxon>
        <taxon>Pseudomonadota</taxon>
        <taxon>Gammaproteobacteria</taxon>
        <taxon>Vibrionales</taxon>
        <taxon>Vibrionaceae</taxon>
        <taxon>Vibrio</taxon>
    </lineage>
</organism>
<feature type="signal peptide" evidence="1">
    <location>
        <begin position="1"/>
        <end position="20"/>
    </location>
</feature>
<protein>
    <submittedName>
        <fullName evidence="2">Uncharacterized protein</fullName>
    </submittedName>
</protein>
<dbReference type="Proteomes" id="UP000307574">
    <property type="component" value="Unassembled WGS sequence"/>
</dbReference>
<evidence type="ECO:0000313" key="3">
    <source>
        <dbReference type="Proteomes" id="UP000307574"/>
    </source>
</evidence>
<dbReference type="RefSeq" id="WP_136981476.1">
    <property type="nucleotide sequence ID" value="NZ_SYUV01000118.1"/>
</dbReference>
<reference evidence="2 3" key="1">
    <citation type="submission" date="2019-04" db="EMBL/GenBank/DDBJ databases">
        <title>A reverse ecology approach based on a biological definition of microbial populations.</title>
        <authorList>
            <person name="Arevalo P."/>
            <person name="Vaninsberghe D."/>
            <person name="Elsherbini J."/>
            <person name="Gore J."/>
            <person name="Polz M."/>
        </authorList>
    </citation>
    <scope>NUCLEOTIDE SEQUENCE [LARGE SCALE GENOMIC DNA]</scope>
    <source>
        <strain evidence="2 3">10N.261.46.F4</strain>
    </source>
</reference>
<dbReference type="EMBL" id="SYUV01000118">
    <property type="protein sequence ID" value="TKF25163.1"/>
    <property type="molecule type" value="Genomic_DNA"/>
</dbReference>
<name>A0A4U1YUR8_9VIBR</name>
<sequence>MKKQILIAAISAGLALPAAAVPNTFTAGDAIVASEMNANFAALEQRIEELEARLGINSTFAEMISGNTYSGQFIYFGYFGDDPSNSGSFESNGGDGFISPYAVRFLKGGGNTTMTFLADGTITDDIGEESESEGLLVGECNNFTIDPCPSYNNNMEYNSDSWNEPASNSTWSVDESTGIVTIVFDGDPNDTEQFRVSGDGSVIYGLTYFNELDGNMREVENSVVILTRE</sequence>
<feature type="chain" id="PRO_5020957736" evidence="1">
    <location>
        <begin position="21"/>
        <end position="229"/>
    </location>
</feature>
<dbReference type="AlphaFoldDB" id="A0A4U1YUR8"/>
<accession>A0A4U1YUR8</accession>
<evidence type="ECO:0000256" key="1">
    <source>
        <dbReference type="SAM" id="SignalP"/>
    </source>
</evidence>